<evidence type="ECO:0000256" key="3">
    <source>
        <dbReference type="SAM" id="SignalP"/>
    </source>
</evidence>
<feature type="chain" id="PRO_5008343278" description="Rhodanese domain-containing protein" evidence="3">
    <location>
        <begin position="22"/>
        <end position="329"/>
    </location>
</feature>
<evidence type="ECO:0000313" key="6">
    <source>
        <dbReference type="Proteomes" id="UP000029273"/>
    </source>
</evidence>
<keyword evidence="1" id="KW-0677">Repeat</keyword>
<dbReference type="Pfam" id="PF00581">
    <property type="entry name" value="Rhodanese"/>
    <property type="match status" value="1"/>
</dbReference>
<proteinExistence type="predicted"/>
<feature type="domain" description="Rhodanese" evidence="4">
    <location>
        <begin position="35"/>
        <end position="128"/>
    </location>
</feature>
<keyword evidence="2" id="KW-1133">Transmembrane helix</keyword>
<dbReference type="Gene3D" id="3.40.250.10">
    <property type="entry name" value="Rhodanese-like domain"/>
    <property type="match status" value="2"/>
</dbReference>
<dbReference type="PANTHER" id="PTHR43855">
    <property type="entry name" value="THIOSULFATE SULFURTRANSFERASE"/>
    <property type="match status" value="1"/>
</dbReference>
<gene>
    <name evidence="5" type="ORF">Thpro_020211</name>
</gene>
<dbReference type="InterPro" id="IPR036873">
    <property type="entry name" value="Rhodanese-like_dom_sf"/>
</dbReference>
<name>A0A1A6C7G6_9GAMM</name>
<comment type="caution">
    <text evidence="5">The sequence shown here is derived from an EMBL/GenBank/DDBJ whole genome shotgun (WGS) entry which is preliminary data.</text>
</comment>
<dbReference type="OrthoDB" id="8561680at2"/>
<dbReference type="InterPro" id="IPR051126">
    <property type="entry name" value="Thiosulfate_sulfurtransferase"/>
</dbReference>
<organism evidence="5 6">
    <name type="scientific">Acidihalobacter prosperus</name>
    <dbReference type="NCBI Taxonomy" id="160660"/>
    <lineage>
        <taxon>Bacteria</taxon>
        <taxon>Pseudomonadati</taxon>
        <taxon>Pseudomonadota</taxon>
        <taxon>Gammaproteobacteria</taxon>
        <taxon>Chromatiales</taxon>
        <taxon>Ectothiorhodospiraceae</taxon>
        <taxon>Acidihalobacter</taxon>
    </lineage>
</organism>
<dbReference type="EMBL" id="JQSG02000001">
    <property type="protein sequence ID" value="OBS10495.1"/>
    <property type="molecule type" value="Genomic_DNA"/>
</dbReference>
<dbReference type="SMART" id="SM00450">
    <property type="entry name" value="RHOD"/>
    <property type="match status" value="2"/>
</dbReference>
<protein>
    <recommendedName>
        <fullName evidence="4">Rhodanese domain-containing protein</fullName>
    </recommendedName>
</protein>
<keyword evidence="3" id="KW-0732">Signal</keyword>
<sequence>MSRAAVIACCLLLAAPGTAGATNNLAYTGDPHWLDRPGTVVLDVRPLADCERASVPGARCLPAGDLLGPHGRLPSFRQIAWLLGTLGLSGRETLVVAGERAQRRDFVAGILYLAGQRRVLILQRPLQAALHAAGLAETPGRPRSLLADPIYQGRPRARLIVWRAELARALTRPHPPLLVDGRGRDAYLGIRIDAYRGGHIPGALSLPADGLSTPQATRPSATTLAGAIAYAEDPMGGIAYFAMLHAGLGAAVKVYPGGWRAWAAHTALPVSDETYVARPRHPTDVAASRSDRALSSSSIGLPLGLLAGVAGGAVAYTALYLTTRKVSWN</sequence>
<keyword evidence="2" id="KW-0812">Transmembrane</keyword>
<feature type="transmembrane region" description="Helical" evidence="2">
    <location>
        <begin position="299"/>
        <end position="321"/>
    </location>
</feature>
<dbReference type="AlphaFoldDB" id="A0A1A6C7G6"/>
<evidence type="ECO:0000259" key="4">
    <source>
        <dbReference type="PROSITE" id="PS50206"/>
    </source>
</evidence>
<evidence type="ECO:0000256" key="2">
    <source>
        <dbReference type="SAM" id="Phobius"/>
    </source>
</evidence>
<evidence type="ECO:0000256" key="1">
    <source>
        <dbReference type="ARBA" id="ARBA00022737"/>
    </source>
</evidence>
<dbReference type="PANTHER" id="PTHR43855:SF1">
    <property type="entry name" value="THIOSULFATE SULFURTRANSFERASE"/>
    <property type="match status" value="1"/>
</dbReference>
<accession>A0A1A6C7G6</accession>
<dbReference type="SUPFAM" id="SSF52821">
    <property type="entry name" value="Rhodanese/Cell cycle control phosphatase"/>
    <property type="match status" value="2"/>
</dbReference>
<feature type="signal peptide" evidence="3">
    <location>
        <begin position="1"/>
        <end position="21"/>
    </location>
</feature>
<dbReference type="Proteomes" id="UP000029273">
    <property type="component" value="Unassembled WGS sequence"/>
</dbReference>
<dbReference type="InterPro" id="IPR001763">
    <property type="entry name" value="Rhodanese-like_dom"/>
</dbReference>
<dbReference type="RefSeq" id="WP_065089088.1">
    <property type="nucleotide sequence ID" value="NZ_JQSG02000001.1"/>
</dbReference>
<keyword evidence="2" id="KW-0472">Membrane</keyword>
<evidence type="ECO:0000313" key="5">
    <source>
        <dbReference type="EMBL" id="OBS10495.1"/>
    </source>
</evidence>
<dbReference type="PROSITE" id="PS50206">
    <property type="entry name" value="RHODANESE_3"/>
    <property type="match status" value="2"/>
</dbReference>
<reference evidence="5 6" key="1">
    <citation type="journal article" date="2014" name="Genome Announc.">
        <title>Draft Genome Sequence of the Iron-Oxidizing, Acidophilic, and Halotolerant 'Thiobacillus prosperus' Type Strain DSM 5130.</title>
        <authorList>
            <person name="Ossandon F.J."/>
            <person name="Cardenas J.P."/>
            <person name="Corbett M."/>
            <person name="Quatrini R."/>
            <person name="Holmes D.S."/>
            <person name="Watkin E."/>
        </authorList>
    </citation>
    <scope>NUCLEOTIDE SEQUENCE [LARGE SCALE GENOMIC DNA]</scope>
    <source>
        <strain evidence="5 6">DSM 5130</strain>
    </source>
</reference>
<keyword evidence="6" id="KW-1185">Reference proteome</keyword>
<feature type="domain" description="Rhodanese" evidence="4">
    <location>
        <begin position="172"/>
        <end position="271"/>
    </location>
</feature>